<feature type="transmembrane region" description="Helical" evidence="1">
    <location>
        <begin position="239"/>
        <end position="262"/>
    </location>
</feature>
<keyword evidence="1" id="KW-0812">Transmembrane</keyword>
<evidence type="ECO:0000313" key="3">
    <source>
        <dbReference type="EMBL" id="BDZ46035.1"/>
    </source>
</evidence>
<sequence length="269" mass="27689">MTTRARTSDTPLPEEAERGLRLLARIGYGASAVIHLLLGYLAIRVAFHVGAESDQSGAIAEVGKVPGGPVLLWVMTIGLFALGAWLALEAVLGIGSGSRKRWMRTTESAAKALAYVLLGLTALTFARGSSSHAAASTQQASANLLALPGGQLLLALIGLIALAVGASMVVKGIRRGFWKDLVPIDEPQRRAVGVVGVVGYVAKGIAVGVVGVLFILAAVTLDPGRASGLDGALRALSELPLGTALLVAVGVGLMAFGVYTFARARYARL</sequence>
<feature type="transmembrane region" description="Helical" evidence="1">
    <location>
        <begin position="150"/>
        <end position="170"/>
    </location>
</feature>
<dbReference type="Proteomes" id="UP001321498">
    <property type="component" value="Chromosome"/>
</dbReference>
<feature type="domain" description="DUF1206" evidence="2">
    <location>
        <begin position="198"/>
        <end position="266"/>
    </location>
</feature>
<gene>
    <name evidence="3" type="ORF">GCM10025866_19440</name>
</gene>
<feature type="transmembrane region" description="Helical" evidence="1">
    <location>
        <begin position="26"/>
        <end position="50"/>
    </location>
</feature>
<evidence type="ECO:0000259" key="2">
    <source>
        <dbReference type="Pfam" id="PF06724"/>
    </source>
</evidence>
<accession>A0ABN6XR02</accession>
<protein>
    <recommendedName>
        <fullName evidence="2">DUF1206 domain-containing protein</fullName>
    </recommendedName>
</protein>
<feature type="transmembrane region" description="Helical" evidence="1">
    <location>
        <begin position="70"/>
        <end position="92"/>
    </location>
</feature>
<feature type="domain" description="DUF1206" evidence="2">
    <location>
        <begin position="26"/>
        <end position="92"/>
    </location>
</feature>
<keyword evidence="1" id="KW-0472">Membrane</keyword>
<dbReference type="EMBL" id="AP027731">
    <property type="protein sequence ID" value="BDZ46035.1"/>
    <property type="molecule type" value="Genomic_DNA"/>
</dbReference>
<name>A0ABN6XR02_9MICO</name>
<proteinExistence type="predicted"/>
<reference evidence="4" key="1">
    <citation type="journal article" date="2019" name="Int. J. Syst. Evol. Microbiol.">
        <title>The Global Catalogue of Microorganisms (GCM) 10K type strain sequencing project: providing services to taxonomists for standard genome sequencing and annotation.</title>
        <authorList>
            <consortium name="The Broad Institute Genomics Platform"/>
            <consortium name="The Broad Institute Genome Sequencing Center for Infectious Disease"/>
            <person name="Wu L."/>
            <person name="Ma J."/>
        </authorList>
    </citation>
    <scope>NUCLEOTIDE SEQUENCE [LARGE SCALE GENOMIC DNA]</scope>
    <source>
        <strain evidence="4">NBRC 108725</strain>
    </source>
</reference>
<keyword evidence="1" id="KW-1133">Transmembrane helix</keyword>
<organism evidence="3 4">
    <name type="scientific">Naasia aerilata</name>
    <dbReference type="NCBI Taxonomy" id="1162966"/>
    <lineage>
        <taxon>Bacteria</taxon>
        <taxon>Bacillati</taxon>
        <taxon>Actinomycetota</taxon>
        <taxon>Actinomycetes</taxon>
        <taxon>Micrococcales</taxon>
        <taxon>Microbacteriaceae</taxon>
        <taxon>Naasia</taxon>
    </lineage>
</organism>
<evidence type="ECO:0000313" key="4">
    <source>
        <dbReference type="Proteomes" id="UP001321498"/>
    </source>
</evidence>
<keyword evidence="4" id="KW-1185">Reference proteome</keyword>
<feature type="domain" description="DUF1206" evidence="2">
    <location>
        <begin position="109"/>
        <end position="175"/>
    </location>
</feature>
<dbReference type="RefSeq" id="WP_286276138.1">
    <property type="nucleotide sequence ID" value="NZ_AP027731.1"/>
</dbReference>
<evidence type="ECO:0000256" key="1">
    <source>
        <dbReference type="SAM" id="Phobius"/>
    </source>
</evidence>
<dbReference type="InterPro" id="IPR009597">
    <property type="entry name" value="DUF1206"/>
</dbReference>
<feature type="transmembrane region" description="Helical" evidence="1">
    <location>
        <begin position="191"/>
        <end position="219"/>
    </location>
</feature>
<feature type="transmembrane region" description="Helical" evidence="1">
    <location>
        <begin position="112"/>
        <end position="130"/>
    </location>
</feature>
<dbReference type="Pfam" id="PF06724">
    <property type="entry name" value="DUF1206"/>
    <property type="match status" value="3"/>
</dbReference>